<proteinExistence type="predicted"/>
<dbReference type="AlphaFoldDB" id="A0AAD6I9B9"/>
<comment type="caution">
    <text evidence="1">The sequence shown here is derived from an EMBL/GenBank/DDBJ whole genome shotgun (WGS) entry which is preliminary data.</text>
</comment>
<accession>A0AAD6I9B9</accession>
<gene>
    <name evidence="1" type="ORF">N7460_008152</name>
</gene>
<reference evidence="1" key="2">
    <citation type="submission" date="2023-01" db="EMBL/GenBank/DDBJ databases">
        <authorList>
            <person name="Petersen C."/>
        </authorList>
    </citation>
    <scope>NUCLEOTIDE SEQUENCE</scope>
    <source>
        <strain evidence="1">IBT 15450</strain>
    </source>
</reference>
<sequence>MDTKLGAKIIRELKDVATVDVETTGTRVSSGNVIVVDVMKLRKVMCGYDYLREIVHKTWSDLPPPPMIERAQVVVWLIVCNNYCINHSTIKWPGSSPNTYVHLWSIMDRIKTSLTNIDANWLYMYGKEHITPDQIEAMEMNPELLTYESVGEDFDSFYDFHMSTFTPKQKEVFNVSMLNLSQEMRDIYLSRRS</sequence>
<evidence type="ECO:0000313" key="1">
    <source>
        <dbReference type="EMBL" id="KAJ6038381.1"/>
    </source>
</evidence>
<name>A0AAD6I9B9_PENCN</name>
<dbReference type="Proteomes" id="UP001219568">
    <property type="component" value="Unassembled WGS sequence"/>
</dbReference>
<dbReference type="EMBL" id="JAQJZL010000009">
    <property type="protein sequence ID" value="KAJ6038381.1"/>
    <property type="molecule type" value="Genomic_DNA"/>
</dbReference>
<organism evidence="1 2">
    <name type="scientific">Penicillium canescens</name>
    <dbReference type="NCBI Taxonomy" id="5083"/>
    <lineage>
        <taxon>Eukaryota</taxon>
        <taxon>Fungi</taxon>
        <taxon>Dikarya</taxon>
        <taxon>Ascomycota</taxon>
        <taxon>Pezizomycotina</taxon>
        <taxon>Eurotiomycetes</taxon>
        <taxon>Eurotiomycetidae</taxon>
        <taxon>Eurotiales</taxon>
        <taxon>Aspergillaceae</taxon>
        <taxon>Penicillium</taxon>
    </lineage>
</organism>
<keyword evidence="2" id="KW-1185">Reference proteome</keyword>
<evidence type="ECO:0000313" key="2">
    <source>
        <dbReference type="Proteomes" id="UP001219568"/>
    </source>
</evidence>
<reference evidence="1" key="1">
    <citation type="journal article" date="2023" name="IMA Fungus">
        <title>Comparative genomic study of the Penicillium genus elucidates a diverse pangenome and 15 lateral gene transfer events.</title>
        <authorList>
            <person name="Petersen C."/>
            <person name="Sorensen T."/>
            <person name="Nielsen M.R."/>
            <person name="Sondergaard T.E."/>
            <person name="Sorensen J.L."/>
            <person name="Fitzpatrick D.A."/>
            <person name="Frisvad J.C."/>
            <person name="Nielsen K.L."/>
        </authorList>
    </citation>
    <scope>NUCLEOTIDE SEQUENCE</scope>
    <source>
        <strain evidence="1">IBT 15450</strain>
    </source>
</reference>
<protein>
    <submittedName>
        <fullName evidence="1">Uncharacterized protein</fullName>
    </submittedName>
</protein>